<keyword evidence="8 10" id="KW-0139">CF(1)</keyword>
<evidence type="ECO:0000256" key="2">
    <source>
        <dbReference type="ARBA" id="ARBA00004170"/>
    </source>
</evidence>
<dbReference type="Pfam" id="PF00231">
    <property type="entry name" value="ATP-synt"/>
    <property type="match status" value="1"/>
</dbReference>
<proteinExistence type="inferred from homology"/>
<name>A0A9D1SR85_9CLOT</name>
<protein>
    <recommendedName>
        <fullName evidence="10">ATP synthase gamma chain</fullName>
    </recommendedName>
    <alternativeName>
        <fullName evidence="10">ATP synthase F1 sector gamma subunit</fullName>
    </alternativeName>
    <alternativeName>
        <fullName evidence="10">F-ATPase gamma subunit</fullName>
    </alternativeName>
</protein>
<keyword evidence="5 10" id="KW-0375">Hydrogen ion transport</keyword>
<dbReference type="CDD" id="cd12151">
    <property type="entry name" value="F1-ATPase_gamma"/>
    <property type="match status" value="1"/>
</dbReference>
<dbReference type="Proteomes" id="UP000886748">
    <property type="component" value="Unassembled WGS sequence"/>
</dbReference>
<sequence>MPNLLDIKDRISSIQNTKKITKAMKMVAAAKVKKSQIKVISARPFSRALGEAFAKVLASTEGFSSNGLKIERAIDNYPVLMQNREQKTAGILVVTSNKGLAGAYNANVIRFTLKRIQEYKEKGIDSKLFIVGTKGVASLKRRAQEQGFEIVQAYTKISQEPSSSNAIVIAEDMAQAFVDNKIDSIEIITTRFKNMMSYKVEDWKILPVDDVEKALGDKHTESHSIDPLMAFEPDSDHILQKIVPMFITNIIYQALLEAVASELAARMTAMSSATNNADEMIRLLTIDYNKARQAAITQEISEVVSGADALKN</sequence>
<dbReference type="GO" id="GO:0005886">
    <property type="term" value="C:plasma membrane"/>
    <property type="evidence" value="ECO:0007669"/>
    <property type="project" value="UniProtKB-SubCell"/>
</dbReference>
<dbReference type="GO" id="GO:0046933">
    <property type="term" value="F:proton-transporting ATP synthase activity, rotational mechanism"/>
    <property type="evidence" value="ECO:0007669"/>
    <property type="project" value="UniProtKB-UniRule"/>
</dbReference>
<reference evidence="11" key="1">
    <citation type="submission" date="2020-10" db="EMBL/GenBank/DDBJ databases">
        <authorList>
            <person name="Gilroy R."/>
        </authorList>
    </citation>
    <scope>NUCLEOTIDE SEQUENCE</scope>
    <source>
        <strain evidence="11">CHK154-7741</strain>
    </source>
</reference>
<keyword evidence="7 10" id="KW-0472">Membrane</keyword>
<dbReference type="AlphaFoldDB" id="A0A9D1SR85"/>
<comment type="function">
    <text evidence="1 10">Produces ATP from ADP in the presence of a proton gradient across the membrane. The gamma chain is believed to be important in regulating ATPase activity and the flow of protons through the CF(0) complex.</text>
</comment>
<dbReference type="InterPro" id="IPR000131">
    <property type="entry name" value="ATP_synth_F1_gsu"/>
</dbReference>
<keyword evidence="10" id="KW-1003">Cell membrane</keyword>
<evidence type="ECO:0000256" key="1">
    <source>
        <dbReference type="ARBA" id="ARBA00003456"/>
    </source>
</evidence>
<gene>
    <name evidence="10 11" type="primary">atpG</name>
    <name evidence="11" type="ORF">IAD26_03815</name>
</gene>
<evidence type="ECO:0000256" key="6">
    <source>
        <dbReference type="ARBA" id="ARBA00023065"/>
    </source>
</evidence>
<dbReference type="InterPro" id="IPR035968">
    <property type="entry name" value="ATP_synth_F1_ATPase_gsu"/>
</dbReference>
<dbReference type="GO" id="GO:0042777">
    <property type="term" value="P:proton motive force-driven plasma membrane ATP synthesis"/>
    <property type="evidence" value="ECO:0007669"/>
    <property type="project" value="UniProtKB-UniRule"/>
</dbReference>
<keyword evidence="9 10" id="KW-0066">ATP synthesis</keyword>
<reference evidence="11" key="2">
    <citation type="journal article" date="2021" name="PeerJ">
        <title>Extensive microbial diversity within the chicken gut microbiome revealed by metagenomics and culture.</title>
        <authorList>
            <person name="Gilroy R."/>
            <person name="Ravi A."/>
            <person name="Getino M."/>
            <person name="Pursley I."/>
            <person name="Horton D.L."/>
            <person name="Alikhan N.F."/>
            <person name="Baker D."/>
            <person name="Gharbi K."/>
            <person name="Hall N."/>
            <person name="Watson M."/>
            <person name="Adriaenssens E.M."/>
            <person name="Foster-Nyarko E."/>
            <person name="Jarju S."/>
            <person name="Secka A."/>
            <person name="Antonio M."/>
            <person name="Oren A."/>
            <person name="Chaudhuri R.R."/>
            <person name="La Ragione R."/>
            <person name="Hildebrand F."/>
            <person name="Pallen M.J."/>
        </authorList>
    </citation>
    <scope>NUCLEOTIDE SEQUENCE</scope>
    <source>
        <strain evidence="11">CHK154-7741</strain>
    </source>
</reference>
<evidence type="ECO:0000313" key="12">
    <source>
        <dbReference type="Proteomes" id="UP000886748"/>
    </source>
</evidence>
<evidence type="ECO:0000256" key="5">
    <source>
        <dbReference type="ARBA" id="ARBA00022781"/>
    </source>
</evidence>
<evidence type="ECO:0000256" key="3">
    <source>
        <dbReference type="ARBA" id="ARBA00007681"/>
    </source>
</evidence>
<evidence type="ECO:0000256" key="10">
    <source>
        <dbReference type="HAMAP-Rule" id="MF_00815"/>
    </source>
</evidence>
<dbReference type="HAMAP" id="MF_00815">
    <property type="entry name" value="ATP_synth_gamma_bact"/>
    <property type="match status" value="1"/>
</dbReference>
<dbReference type="Gene3D" id="3.40.1380.10">
    <property type="match status" value="1"/>
</dbReference>
<dbReference type="SUPFAM" id="SSF52943">
    <property type="entry name" value="ATP synthase (F1-ATPase), gamma subunit"/>
    <property type="match status" value="1"/>
</dbReference>
<comment type="caution">
    <text evidence="11">The sequence shown here is derived from an EMBL/GenBank/DDBJ whole genome shotgun (WGS) entry which is preliminary data.</text>
</comment>
<dbReference type="PRINTS" id="PR00126">
    <property type="entry name" value="ATPASEGAMMA"/>
</dbReference>
<evidence type="ECO:0000256" key="4">
    <source>
        <dbReference type="ARBA" id="ARBA00022448"/>
    </source>
</evidence>
<dbReference type="Gene3D" id="1.10.287.80">
    <property type="entry name" value="ATP synthase, gamma subunit, helix hairpin domain"/>
    <property type="match status" value="2"/>
</dbReference>
<keyword evidence="6 10" id="KW-0406">Ion transport</keyword>
<comment type="subcellular location">
    <subcellularLocation>
        <location evidence="10">Cell membrane</location>
        <topology evidence="10">Peripheral membrane protein</topology>
    </subcellularLocation>
    <subcellularLocation>
        <location evidence="2">Membrane</location>
        <topology evidence="2">Peripheral membrane protein</topology>
    </subcellularLocation>
</comment>
<evidence type="ECO:0000256" key="9">
    <source>
        <dbReference type="ARBA" id="ARBA00023310"/>
    </source>
</evidence>
<evidence type="ECO:0000256" key="7">
    <source>
        <dbReference type="ARBA" id="ARBA00023136"/>
    </source>
</evidence>
<dbReference type="PANTHER" id="PTHR11693:SF22">
    <property type="entry name" value="ATP SYNTHASE SUBUNIT GAMMA, MITOCHONDRIAL"/>
    <property type="match status" value="1"/>
</dbReference>
<dbReference type="PROSITE" id="PS00153">
    <property type="entry name" value="ATPASE_GAMMA"/>
    <property type="match status" value="1"/>
</dbReference>
<comment type="subunit">
    <text evidence="10">F-type ATPases have 2 components, CF(1) - the catalytic core - and CF(0) - the membrane proton channel. CF(1) has five subunits: alpha(3), beta(3), gamma(1), delta(1), epsilon(1). CF(0) has three main subunits: a, b and c.</text>
</comment>
<evidence type="ECO:0000256" key="8">
    <source>
        <dbReference type="ARBA" id="ARBA00023196"/>
    </source>
</evidence>
<dbReference type="PANTHER" id="PTHR11693">
    <property type="entry name" value="ATP SYNTHASE GAMMA CHAIN"/>
    <property type="match status" value="1"/>
</dbReference>
<keyword evidence="4 10" id="KW-0813">Transport</keyword>
<dbReference type="EMBL" id="DVOD01000028">
    <property type="protein sequence ID" value="HIU92244.1"/>
    <property type="molecule type" value="Genomic_DNA"/>
</dbReference>
<accession>A0A9D1SR85</accession>
<dbReference type="InterPro" id="IPR023632">
    <property type="entry name" value="ATP_synth_F1_gsu_CS"/>
</dbReference>
<evidence type="ECO:0000313" key="11">
    <source>
        <dbReference type="EMBL" id="HIU92244.1"/>
    </source>
</evidence>
<dbReference type="NCBIfam" id="TIGR01146">
    <property type="entry name" value="ATPsyn_F1gamma"/>
    <property type="match status" value="1"/>
</dbReference>
<organism evidence="11 12">
    <name type="scientific">Candidatus Limenecus avicola</name>
    <dbReference type="NCBI Taxonomy" id="2840847"/>
    <lineage>
        <taxon>Bacteria</taxon>
        <taxon>Bacillati</taxon>
        <taxon>Bacillota</taxon>
        <taxon>Clostridia</taxon>
        <taxon>Eubacteriales</taxon>
        <taxon>Clostridiaceae</taxon>
        <taxon>Clostridiaceae incertae sedis</taxon>
        <taxon>Candidatus Limenecus</taxon>
    </lineage>
</organism>
<dbReference type="GO" id="GO:0045259">
    <property type="term" value="C:proton-transporting ATP synthase complex"/>
    <property type="evidence" value="ECO:0007669"/>
    <property type="project" value="UniProtKB-KW"/>
</dbReference>
<comment type="similarity">
    <text evidence="3 10">Belongs to the ATPase gamma chain family.</text>
</comment>
<dbReference type="GO" id="GO:0005524">
    <property type="term" value="F:ATP binding"/>
    <property type="evidence" value="ECO:0007669"/>
    <property type="project" value="UniProtKB-UniRule"/>
</dbReference>